<evidence type="ECO:0000313" key="5">
    <source>
        <dbReference type="Proteomes" id="UP000028760"/>
    </source>
</evidence>
<evidence type="ECO:0000256" key="3">
    <source>
        <dbReference type="ARBA" id="ARBA00022840"/>
    </source>
</evidence>
<dbReference type="CDD" id="cd10229">
    <property type="entry name" value="ASKHA_NBD_HSP70_HSPA12"/>
    <property type="match status" value="1"/>
</dbReference>
<evidence type="ECO:0000313" key="4">
    <source>
        <dbReference type="Ensembl" id="ENSPFOP00000022783.1"/>
    </source>
</evidence>
<dbReference type="eggNOG" id="KOG0101">
    <property type="taxonomic scope" value="Eukaryota"/>
</dbReference>
<dbReference type="PANTHER" id="PTHR14187:SF5">
    <property type="entry name" value="HEAT SHOCK 70 KDA PROTEIN 12A"/>
    <property type="match status" value="1"/>
</dbReference>
<dbReference type="SUPFAM" id="SSF53067">
    <property type="entry name" value="Actin-like ATPase domain"/>
    <property type="match status" value="2"/>
</dbReference>
<evidence type="ECO:0000256" key="1">
    <source>
        <dbReference type="ARBA" id="ARBA00007381"/>
    </source>
</evidence>
<dbReference type="Gene3D" id="3.30.420.40">
    <property type="match status" value="2"/>
</dbReference>
<proteinExistence type="inferred from homology"/>
<dbReference type="AlphaFoldDB" id="A0A096LUE2"/>
<dbReference type="PANTHER" id="PTHR14187">
    <property type="entry name" value="ALPHA KINASE/ELONGATION FACTOR 2 KINASE"/>
    <property type="match status" value="1"/>
</dbReference>
<keyword evidence="5" id="KW-1185">Reference proteome</keyword>
<dbReference type="InterPro" id="IPR013126">
    <property type="entry name" value="Hsp_70_fam"/>
</dbReference>
<dbReference type="STRING" id="48698.ENSPFOP00000022783"/>
<evidence type="ECO:0008006" key="6">
    <source>
        <dbReference type="Google" id="ProtNLM"/>
    </source>
</evidence>
<organism evidence="4 5">
    <name type="scientific">Poecilia formosa</name>
    <name type="common">Amazon molly</name>
    <name type="synonym">Limia formosa</name>
    <dbReference type="NCBI Taxonomy" id="48698"/>
    <lineage>
        <taxon>Eukaryota</taxon>
        <taxon>Metazoa</taxon>
        <taxon>Chordata</taxon>
        <taxon>Craniata</taxon>
        <taxon>Vertebrata</taxon>
        <taxon>Euteleostomi</taxon>
        <taxon>Actinopterygii</taxon>
        <taxon>Neopterygii</taxon>
        <taxon>Teleostei</taxon>
        <taxon>Neoteleostei</taxon>
        <taxon>Acanthomorphata</taxon>
        <taxon>Ovalentaria</taxon>
        <taxon>Atherinomorphae</taxon>
        <taxon>Cyprinodontiformes</taxon>
        <taxon>Poeciliidae</taxon>
        <taxon>Poeciliinae</taxon>
        <taxon>Poecilia</taxon>
    </lineage>
</organism>
<keyword evidence="3" id="KW-0067">ATP-binding</keyword>
<accession>A0A096LUE2</accession>
<reference evidence="5" key="1">
    <citation type="submission" date="2013-10" db="EMBL/GenBank/DDBJ databases">
        <authorList>
            <person name="Schartl M."/>
            <person name="Warren W."/>
        </authorList>
    </citation>
    <scope>NUCLEOTIDE SEQUENCE [LARGE SCALE GENOMIC DNA]</scope>
    <source>
        <strain evidence="5">female</strain>
    </source>
</reference>
<comment type="similarity">
    <text evidence="1">Belongs to the heat shock protein 70 family.</text>
</comment>
<dbReference type="OMA" id="VPANCDE"/>
<dbReference type="InterPro" id="IPR043129">
    <property type="entry name" value="ATPase_NBD"/>
</dbReference>
<dbReference type="EMBL" id="AYCK01026025">
    <property type="status" value="NOT_ANNOTATED_CDS"/>
    <property type="molecule type" value="Genomic_DNA"/>
</dbReference>
<keyword evidence="2" id="KW-0547">Nucleotide-binding</keyword>
<reference evidence="4" key="2">
    <citation type="submission" date="2025-08" db="UniProtKB">
        <authorList>
            <consortium name="Ensembl"/>
        </authorList>
    </citation>
    <scope>IDENTIFICATION</scope>
</reference>
<reference evidence="4" key="3">
    <citation type="submission" date="2025-09" db="UniProtKB">
        <authorList>
            <consortium name="Ensembl"/>
        </authorList>
    </citation>
    <scope>IDENTIFICATION</scope>
</reference>
<evidence type="ECO:0000256" key="2">
    <source>
        <dbReference type="ARBA" id="ARBA00022741"/>
    </source>
</evidence>
<name>A0A096LUE2_POEFO</name>
<dbReference type="Proteomes" id="UP000028760">
    <property type="component" value="Unassembled WGS sequence"/>
</dbReference>
<dbReference type="GO" id="GO:0005524">
    <property type="term" value="F:ATP binding"/>
    <property type="evidence" value="ECO:0007669"/>
    <property type="project" value="UniProtKB-KW"/>
</dbReference>
<sequence>NDKKMTALKVFSESLRFLKDDALKTINANKAGLPFAASDFTWVLTVPANCDESAKQFMREAAIQAGIITEGDDKKLVITLEPEAASVWCKKLPADGFITQNHIAKSLDQTPGTQYVIADCGGGTIDITVHKVLKGGALKELHKASGNDLRGRTVDRKFKKFLREIFFHGVWDEYEEKYPSEVQKMMYTFTNLKQVDEDVEIQCPDSLGELAEKKKDIEKFFESTEGASWDEGSIIISREKLITFFDEILQGITKSLREILNKNLNIGFILTVGGLAESQIVRELINEQFSEYKILCPARPQEAILRGAVLYPCVNIIVTFQLFQFMKGCLVGLRFAKCSFNSNPSWIFFNLKRPWKKHLPIAFVLQHTKLYSNYLAKYSCFPFPGFATDLLFCNYLRKRSLEELCFTHVMIRGVEEVISLKVLLHYTKRNKEHKVELKVKFGSTEMTATAADHKTKELIKTAYIFDTATLYSYKNNLWVK</sequence>
<protein>
    <recommendedName>
        <fullName evidence="6">Heat shock protein 12A</fullName>
    </recommendedName>
</protein>
<dbReference type="Gene3D" id="3.90.640.10">
    <property type="entry name" value="Actin, Chain A, domain 4"/>
    <property type="match status" value="1"/>
</dbReference>
<dbReference type="GeneTree" id="ENSGT00940000154551"/>
<dbReference type="Pfam" id="PF00012">
    <property type="entry name" value="HSP70"/>
    <property type="match status" value="1"/>
</dbReference>
<dbReference type="Ensembl" id="ENSPFOT00000022108.1">
    <property type="protein sequence ID" value="ENSPFOP00000022783.1"/>
    <property type="gene ID" value="ENSPFOG00000022461.1"/>
</dbReference>
<dbReference type="GO" id="GO:0140662">
    <property type="term" value="F:ATP-dependent protein folding chaperone"/>
    <property type="evidence" value="ECO:0007669"/>
    <property type="project" value="InterPro"/>
</dbReference>